<reference evidence="2" key="1">
    <citation type="submission" date="2013-04" db="UniProtKB">
        <authorList>
            <consortium name="EnsemblPlants"/>
        </authorList>
    </citation>
    <scope>IDENTIFICATION</scope>
</reference>
<dbReference type="HOGENOM" id="CLU_2501523_0_0_1"/>
<evidence type="ECO:0000256" key="1">
    <source>
        <dbReference type="SAM" id="MobiDB-lite"/>
    </source>
</evidence>
<keyword evidence="3" id="KW-1185">Reference proteome</keyword>
<dbReference type="Gramene" id="OB02G22250.1">
    <property type="protein sequence ID" value="OB02G22250.1"/>
    <property type="gene ID" value="OB02G22250"/>
</dbReference>
<dbReference type="Proteomes" id="UP000006038">
    <property type="component" value="Unassembled WGS sequence"/>
</dbReference>
<protein>
    <submittedName>
        <fullName evidence="2">Uncharacterized protein</fullName>
    </submittedName>
</protein>
<dbReference type="AlphaFoldDB" id="J3LC58"/>
<evidence type="ECO:0000313" key="2">
    <source>
        <dbReference type="EnsemblPlants" id="OB02G22250.1"/>
    </source>
</evidence>
<sequence length="86" mass="9771">MAGERKEIEPAVDPAPGGEEEEEDWLNALLRRLGHPFTVDGEGRSVPDPDWCPQACLDPNSVLFVDRHNIGQVDVDAFFRRQMYVY</sequence>
<proteinExistence type="predicted"/>
<organism evidence="2">
    <name type="scientific">Oryza brachyantha</name>
    <name type="common">malo sina</name>
    <dbReference type="NCBI Taxonomy" id="4533"/>
    <lineage>
        <taxon>Eukaryota</taxon>
        <taxon>Viridiplantae</taxon>
        <taxon>Streptophyta</taxon>
        <taxon>Embryophyta</taxon>
        <taxon>Tracheophyta</taxon>
        <taxon>Spermatophyta</taxon>
        <taxon>Magnoliopsida</taxon>
        <taxon>Liliopsida</taxon>
        <taxon>Poales</taxon>
        <taxon>Poaceae</taxon>
        <taxon>BOP clade</taxon>
        <taxon>Oryzoideae</taxon>
        <taxon>Oryzeae</taxon>
        <taxon>Oryzinae</taxon>
        <taxon>Oryza</taxon>
    </lineage>
</organism>
<evidence type="ECO:0000313" key="3">
    <source>
        <dbReference type="Proteomes" id="UP000006038"/>
    </source>
</evidence>
<name>J3LC58_ORYBR</name>
<accession>J3LC58</accession>
<dbReference type="EnsemblPlants" id="OB02G22250.1">
    <property type="protein sequence ID" value="OB02G22250.1"/>
    <property type="gene ID" value="OB02G22250"/>
</dbReference>
<feature type="region of interest" description="Disordered" evidence="1">
    <location>
        <begin position="1"/>
        <end position="22"/>
    </location>
</feature>